<accession>A0ABU6W992</accession>
<comment type="caution">
    <text evidence="3">The sequence shown here is derived from an EMBL/GenBank/DDBJ whole genome shotgun (WGS) entry which is preliminary data.</text>
</comment>
<evidence type="ECO:0000256" key="2">
    <source>
        <dbReference type="ARBA" id="ARBA00022679"/>
    </source>
</evidence>
<proteinExistence type="inferred from homology"/>
<keyword evidence="4" id="KW-1185">Reference proteome</keyword>
<evidence type="ECO:0000313" key="4">
    <source>
        <dbReference type="Proteomes" id="UP001341840"/>
    </source>
</evidence>
<evidence type="ECO:0000313" key="3">
    <source>
        <dbReference type="EMBL" id="MED6181767.1"/>
    </source>
</evidence>
<organism evidence="3 4">
    <name type="scientific">Stylosanthes scabra</name>
    <dbReference type="NCBI Taxonomy" id="79078"/>
    <lineage>
        <taxon>Eukaryota</taxon>
        <taxon>Viridiplantae</taxon>
        <taxon>Streptophyta</taxon>
        <taxon>Embryophyta</taxon>
        <taxon>Tracheophyta</taxon>
        <taxon>Spermatophyta</taxon>
        <taxon>Magnoliopsida</taxon>
        <taxon>eudicotyledons</taxon>
        <taxon>Gunneridae</taxon>
        <taxon>Pentapetalae</taxon>
        <taxon>rosids</taxon>
        <taxon>fabids</taxon>
        <taxon>Fabales</taxon>
        <taxon>Fabaceae</taxon>
        <taxon>Papilionoideae</taxon>
        <taxon>50 kb inversion clade</taxon>
        <taxon>dalbergioids sensu lato</taxon>
        <taxon>Dalbergieae</taxon>
        <taxon>Pterocarpus clade</taxon>
        <taxon>Stylosanthes</taxon>
    </lineage>
</organism>
<dbReference type="InterPro" id="IPR002213">
    <property type="entry name" value="UDP_glucos_trans"/>
</dbReference>
<evidence type="ECO:0000256" key="1">
    <source>
        <dbReference type="ARBA" id="ARBA00009995"/>
    </source>
</evidence>
<dbReference type="Gene3D" id="3.40.50.2000">
    <property type="entry name" value="Glycogen Phosphorylase B"/>
    <property type="match status" value="2"/>
</dbReference>
<dbReference type="SUPFAM" id="SSF53756">
    <property type="entry name" value="UDP-Glycosyltransferase/glycogen phosphorylase"/>
    <property type="match status" value="1"/>
</dbReference>
<reference evidence="3 4" key="1">
    <citation type="journal article" date="2023" name="Plants (Basel)">
        <title>Bridging the Gap: Combining Genomics and Transcriptomics Approaches to Understand Stylosanthes scabra, an Orphan Legume from the Brazilian Caatinga.</title>
        <authorList>
            <person name="Ferreira-Neto J.R.C."/>
            <person name="da Silva M.D."/>
            <person name="Binneck E."/>
            <person name="de Melo N.F."/>
            <person name="da Silva R.H."/>
            <person name="de Melo A.L.T.M."/>
            <person name="Pandolfi V."/>
            <person name="Bustamante F.O."/>
            <person name="Brasileiro-Vidal A.C."/>
            <person name="Benko-Iseppon A.M."/>
        </authorList>
    </citation>
    <scope>NUCLEOTIDE SEQUENCE [LARGE SCALE GENOMIC DNA]</scope>
    <source>
        <tissue evidence="3">Leaves</tissue>
    </source>
</reference>
<comment type="similarity">
    <text evidence="1">Belongs to the UDP-glycosyltransferase family.</text>
</comment>
<gene>
    <name evidence="3" type="ORF">PIB30_022367</name>
</gene>
<keyword evidence="2" id="KW-0808">Transferase</keyword>
<dbReference type="EMBL" id="JASCZI010181318">
    <property type="protein sequence ID" value="MED6181767.1"/>
    <property type="molecule type" value="Genomic_DNA"/>
</dbReference>
<dbReference type="CDD" id="cd03784">
    <property type="entry name" value="GT1_Gtf-like"/>
    <property type="match status" value="1"/>
</dbReference>
<protein>
    <recommendedName>
        <fullName evidence="5">UDP-glycosyltransferase 76F1</fullName>
    </recommendedName>
</protein>
<dbReference type="PANTHER" id="PTHR11926">
    <property type="entry name" value="GLUCOSYL/GLUCURONOSYL TRANSFERASES"/>
    <property type="match status" value="1"/>
</dbReference>
<name>A0ABU6W992_9FABA</name>
<dbReference type="PANTHER" id="PTHR11926:SF925">
    <property type="entry name" value="CYTOKININ 7-BETA-GLUCOSYLTRANSFERASE-RELATED"/>
    <property type="match status" value="1"/>
</dbReference>
<evidence type="ECO:0008006" key="5">
    <source>
        <dbReference type="Google" id="ProtNLM"/>
    </source>
</evidence>
<dbReference type="Proteomes" id="UP001341840">
    <property type="component" value="Unassembled WGS sequence"/>
</dbReference>
<sequence length="454" mass="50979">MEKESGKGHKVLLMPSPFQGHITPLLQLGDILYSKGFSITIIHTSFNSPDPSTHPHFTFLPIHESLSQSEASSMDSLRLVDLINSRIKQPLKECLAKLMLSKEDTISCFIADATLHSTQSVCDGFELPRLVLRTGGAASFAVFASIPLLREKGYFPVQESRLEEPVVELPPLKVKDLPWFETRDPELFYNLTSTIFDTFKASSGVIWNTFEELESSSISNFSKEFGIPIYPIGPFHKHHFPKPSSSFSLLTPDTSCISWLDTKEHKSVVYVSFGSIASITEAEFLELAWGLAHSNHPFLWVVRPDLVRGLEWLELLPDGFMEGLGGRGCIVKWAPQEEVLGHEAIGAFWTHCGWNSTLESICEGVPMICMPCFGDQKVNAKYVSDVWKVGLRLEGKVERVEIERVIKRIMGGDDERKEIRENVLNLKEKVNLCLKEGGSSYNCLNALVNYMLRL</sequence>
<dbReference type="Pfam" id="PF00201">
    <property type="entry name" value="UDPGT"/>
    <property type="match status" value="1"/>
</dbReference>